<gene>
    <name evidence="7 9" type="primary">rpsT</name>
    <name evidence="9" type="ORF">COV74_10130</name>
</gene>
<dbReference type="GO" id="GO:0003735">
    <property type="term" value="F:structural constituent of ribosome"/>
    <property type="evidence" value="ECO:0007669"/>
    <property type="project" value="InterPro"/>
</dbReference>
<name>A0A2H0LL55_9BACT</name>
<comment type="caution">
    <text evidence="9">The sequence shown here is derived from an EMBL/GenBank/DDBJ whole genome shotgun (WGS) entry which is preliminary data.</text>
</comment>
<accession>A0A2H0LL55</accession>
<dbReference type="InterPro" id="IPR036510">
    <property type="entry name" value="Ribosomal_bS20_sf"/>
</dbReference>
<comment type="similarity">
    <text evidence="7">Belongs to the bacterial ribosomal protein bS20 family.</text>
</comment>
<evidence type="ECO:0000256" key="3">
    <source>
        <dbReference type="ARBA" id="ARBA00022884"/>
    </source>
</evidence>
<evidence type="ECO:0000256" key="5">
    <source>
        <dbReference type="ARBA" id="ARBA00023274"/>
    </source>
</evidence>
<dbReference type="EMBL" id="PCVY01000075">
    <property type="protein sequence ID" value="PIQ85140.1"/>
    <property type="molecule type" value="Genomic_DNA"/>
</dbReference>
<protein>
    <recommendedName>
        <fullName evidence="6 7">Small ribosomal subunit protein bS20</fullName>
    </recommendedName>
</protein>
<evidence type="ECO:0000256" key="4">
    <source>
        <dbReference type="ARBA" id="ARBA00022980"/>
    </source>
</evidence>
<keyword evidence="2 7" id="KW-0699">rRNA-binding</keyword>
<dbReference type="GO" id="GO:0005840">
    <property type="term" value="C:ribosome"/>
    <property type="evidence" value="ECO:0007669"/>
    <property type="project" value="UniProtKB-KW"/>
</dbReference>
<dbReference type="GO" id="GO:1990904">
    <property type="term" value="C:ribonucleoprotein complex"/>
    <property type="evidence" value="ECO:0007669"/>
    <property type="project" value="UniProtKB-KW"/>
</dbReference>
<evidence type="ECO:0000256" key="1">
    <source>
        <dbReference type="ARBA" id="ARBA00003134"/>
    </source>
</evidence>
<dbReference type="HAMAP" id="MF_00500">
    <property type="entry name" value="Ribosomal_bS20"/>
    <property type="match status" value="1"/>
</dbReference>
<organism evidence="9 10">
    <name type="scientific">Candidatus Abzuiibacterium crystallinum</name>
    <dbReference type="NCBI Taxonomy" id="1974748"/>
    <lineage>
        <taxon>Bacteria</taxon>
        <taxon>Pseudomonadati</taxon>
        <taxon>Candidatus Omnitrophota</taxon>
        <taxon>Candidatus Abzuiibacterium</taxon>
    </lineage>
</organism>
<evidence type="ECO:0000256" key="6">
    <source>
        <dbReference type="ARBA" id="ARBA00035136"/>
    </source>
</evidence>
<dbReference type="SUPFAM" id="SSF46992">
    <property type="entry name" value="Ribosomal protein S20"/>
    <property type="match status" value="1"/>
</dbReference>
<feature type="region of interest" description="Disordered" evidence="8">
    <location>
        <begin position="65"/>
        <end position="87"/>
    </location>
</feature>
<dbReference type="GO" id="GO:0006412">
    <property type="term" value="P:translation"/>
    <property type="evidence" value="ECO:0007669"/>
    <property type="project" value="UniProtKB-UniRule"/>
</dbReference>
<dbReference type="Proteomes" id="UP000230859">
    <property type="component" value="Unassembled WGS sequence"/>
</dbReference>
<evidence type="ECO:0000256" key="2">
    <source>
        <dbReference type="ARBA" id="ARBA00022730"/>
    </source>
</evidence>
<dbReference type="AlphaFoldDB" id="A0A2H0LL55"/>
<dbReference type="InterPro" id="IPR002583">
    <property type="entry name" value="Ribosomal_bS20"/>
</dbReference>
<dbReference type="Gene3D" id="1.20.58.110">
    <property type="entry name" value="Ribosomal protein S20"/>
    <property type="match status" value="1"/>
</dbReference>
<keyword evidence="4 7" id="KW-0689">Ribosomal protein</keyword>
<comment type="function">
    <text evidence="1 7">Binds directly to 16S ribosomal RNA.</text>
</comment>
<keyword evidence="3 7" id="KW-0694">RNA-binding</keyword>
<keyword evidence="5 7" id="KW-0687">Ribonucleoprotein</keyword>
<dbReference type="GO" id="GO:0019843">
    <property type="term" value="F:rRNA binding"/>
    <property type="evidence" value="ECO:0007669"/>
    <property type="project" value="UniProtKB-UniRule"/>
</dbReference>
<sequence length="87" mass="9527">MPITRSAIKSMRSDARKHKLNQMITSEIKTLLKKVTVLASQDLEKAKAAAQSVTSKLDKAARKGIIPKGRADRKKADLGRLLSKAKS</sequence>
<evidence type="ECO:0000313" key="9">
    <source>
        <dbReference type="EMBL" id="PIQ85140.1"/>
    </source>
</evidence>
<dbReference type="NCBIfam" id="TIGR00029">
    <property type="entry name" value="S20"/>
    <property type="match status" value="1"/>
</dbReference>
<dbReference type="Pfam" id="PF01649">
    <property type="entry name" value="Ribosomal_S20p"/>
    <property type="match status" value="1"/>
</dbReference>
<proteinExistence type="inferred from homology"/>
<reference evidence="9 10" key="1">
    <citation type="submission" date="2017-09" db="EMBL/GenBank/DDBJ databases">
        <title>Depth-based differentiation of microbial function through sediment-hosted aquifers and enrichment of novel symbionts in the deep terrestrial subsurface.</title>
        <authorList>
            <person name="Probst A.J."/>
            <person name="Ladd B."/>
            <person name="Jarett J.K."/>
            <person name="Geller-Mcgrath D.E."/>
            <person name="Sieber C.M."/>
            <person name="Emerson J.B."/>
            <person name="Anantharaman K."/>
            <person name="Thomas B.C."/>
            <person name="Malmstrom R."/>
            <person name="Stieglmeier M."/>
            <person name="Klingl A."/>
            <person name="Woyke T."/>
            <person name="Ryan C.M."/>
            <person name="Banfield J.F."/>
        </authorList>
    </citation>
    <scope>NUCLEOTIDE SEQUENCE [LARGE SCALE GENOMIC DNA]</scope>
    <source>
        <strain evidence="9">CG11_big_fil_rev_8_21_14_0_20_45_26</strain>
    </source>
</reference>
<evidence type="ECO:0000313" key="10">
    <source>
        <dbReference type="Proteomes" id="UP000230859"/>
    </source>
</evidence>
<evidence type="ECO:0000256" key="8">
    <source>
        <dbReference type="SAM" id="MobiDB-lite"/>
    </source>
</evidence>
<evidence type="ECO:0000256" key="7">
    <source>
        <dbReference type="HAMAP-Rule" id="MF_00500"/>
    </source>
</evidence>